<dbReference type="FunFam" id="2.10.25.10:FF:000674">
    <property type="entry name" value="Mucin-2"/>
    <property type="match status" value="1"/>
</dbReference>
<evidence type="ECO:0000313" key="16">
    <source>
        <dbReference type="RefSeq" id="XP_053756093.1"/>
    </source>
</evidence>
<feature type="compositionally biased region" description="Polar residues" evidence="10">
    <location>
        <begin position="3259"/>
        <end position="3385"/>
    </location>
</feature>
<feature type="compositionally biased region" description="Low complexity" evidence="10">
    <location>
        <begin position="2987"/>
        <end position="3009"/>
    </location>
</feature>
<dbReference type="PROSITE" id="PS01208">
    <property type="entry name" value="VWFC_1"/>
    <property type="match status" value="2"/>
</dbReference>
<feature type="domain" description="CTCK" evidence="12">
    <location>
        <begin position="5620"/>
        <end position="5712"/>
    </location>
</feature>
<feature type="domain" description="VWFD" evidence="14">
    <location>
        <begin position="884"/>
        <end position="1057"/>
    </location>
</feature>
<feature type="compositionally biased region" description="Polar residues" evidence="10">
    <location>
        <begin position="3626"/>
        <end position="3636"/>
    </location>
</feature>
<feature type="compositionally biased region" description="Low complexity" evidence="10">
    <location>
        <begin position="2608"/>
        <end position="2665"/>
    </location>
</feature>
<feature type="compositionally biased region" description="Polar residues" evidence="10">
    <location>
        <begin position="2395"/>
        <end position="2446"/>
    </location>
</feature>
<feature type="compositionally biased region" description="Low complexity" evidence="10">
    <location>
        <begin position="1985"/>
        <end position="2029"/>
    </location>
</feature>
<dbReference type="CTD" id="727897"/>
<feature type="compositionally biased region" description="Low complexity" evidence="10">
    <location>
        <begin position="4622"/>
        <end position="4641"/>
    </location>
</feature>
<feature type="compositionally biased region" description="Low complexity" evidence="10">
    <location>
        <begin position="1779"/>
        <end position="1809"/>
    </location>
</feature>
<comment type="caution">
    <text evidence="9">Lacks conserved residue(s) required for the propagation of feature annotation.</text>
</comment>
<feature type="compositionally biased region" description="Polar residues" evidence="10">
    <location>
        <begin position="2541"/>
        <end position="2570"/>
    </location>
</feature>
<evidence type="ECO:0000256" key="7">
    <source>
        <dbReference type="ARBA" id="ARBA00023180"/>
    </source>
</evidence>
<dbReference type="SUPFAM" id="SSF57603">
    <property type="entry name" value="FnI-like domain"/>
    <property type="match status" value="2"/>
</dbReference>
<feature type="region of interest" description="Disordered" evidence="10">
    <location>
        <begin position="1947"/>
        <end position="2216"/>
    </location>
</feature>
<feature type="compositionally biased region" description="Polar residues" evidence="10">
    <location>
        <begin position="2030"/>
        <end position="2060"/>
    </location>
</feature>
<evidence type="ECO:0000256" key="3">
    <source>
        <dbReference type="ARBA" id="ARBA00022729"/>
    </source>
</evidence>
<feature type="compositionally biased region" description="Low complexity" evidence="10">
    <location>
        <begin position="2178"/>
        <end position="2201"/>
    </location>
</feature>
<feature type="compositionally biased region" description="Low complexity" evidence="10">
    <location>
        <begin position="2852"/>
        <end position="2870"/>
    </location>
</feature>
<evidence type="ECO:0000256" key="4">
    <source>
        <dbReference type="ARBA" id="ARBA00022737"/>
    </source>
</evidence>
<dbReference type="Pfam" id="PF13330">
    <property type="entry name" value="Mucin2_WxxW"/>
    <property type="match status" value="11"/>
</dbReference>
<feature type="compositionally biased region" description="Polar residues" evidence="10">
    <location>
        <begin position="2666"/>
        <end position="2678"/>
    </location>
</feature>
<evidence type="ECO:0000256" key="1">
    <source>
        <dbReference type="ARBA" id="ARBA00004613"/>
    </source>
</evidence>
<dbReference type="FunFam" id="2.10.25.10:FF:000414">
    <property type="entry name" value="von Willebrand factor"/>
    <property type="match status" value="1"/>
</dbReference>
<keyword evidence="15" id="KW-1185">Reference proteome</keyword>
<feature type="compositionally biased region" description="Low complexity" evidence="10">
    <location>
        <begin position="3218"/>
        <end position="3258"/>
    </location>
</feature>
<feature type="compositionally biased region" description="Low complexity" evidence="10">
    <location>
        <begin position="3895"/>
        <end position="3913"/>
    </location>
</feature>
<feature type="compositionally biased region" description="Polar residues" evidence="10">
    <location>
        <begin position="2588"/>
        <end position="2598"/>
    </location>
</feature>
<feature type="domain" description="VWFC" evidence="13">
    <location>
        <begin position="5382"/>
        <end position="5452"/>
    </location>
</feature>
<feature type="compositionally biased region" description="Low complexity" evidence="10">
    <location>
        <begin position="3646"/>
        <end position="3703"/>
    </location>
</feature>
<feature type="region of interest" description="Disordered" evidence="10">
    <location>
        <begin position="2785"/>
        <end position="2874"/>
    </location>
</feature>
<feature type="region of interest" description="Disordered" evidence="10">
    <location>
        <begin position="3400"/>
        <end position="3718"/>
    </location>
</feature>
<gene>
    <name evidence="16" type="primary">MUC5B</name>
</gene>
<dbReference type="SUPFAM" id="SSF57567">
    <property type="entry name" value="Serine protease inhibitors"/>
    <property type="match status" value="4"/>
</dbReference>
<keyword evidence="5" id="KW-0186">Copper</keyword>
<evidence type="ECO:0000256" key="6">
    <source>
        <dbReference type="ARBA" id="ARBA00023157"/>
    </source>
</evidence>
<feature type="compositionally biased region" description="Low complexity" evidence="10">
    <location>
        <begin position="4871"/>
        <end position="4890"/>
    </location>
</feature>
<feature type="chain" id="PRO_5040963347" evidence="11">
    <location>
        <begin position="26"/>
        <end position="5727"/>
    </location>
</feature>
<dbReference type="GeneID" id="109259770"/>
<feature type="domain" description="VWFD" evidence="14">
    <location>
        <begin position="66"/>
        <end position="236"/>
    </location>
</feature>
<feature type="compositionally biased region" description="Polar residues" evidence="10">
    <location>
        <begin position="3579"/>
        <end position="3608"/>
    </location>
</feature>
<feature type="compositionally biased region" description="Low complexity" evidence="10">
    <location>
        <begin position="1817"/>
        <end position="1828"/>
    </location>
</feature>
<dbReference type="InterPro" id="IPR001007">
    <property type="entry name" value="VWF_dom"/>
</dbReference>
<evidence type="ECO:0000259" key="12">
    <source>
        <dbReference type="PROSITE" id="PS01225"/>
    </source>
</evidence>
<dbReference type="PANTHER" id="PTHR11339">
    <property type="entry name" value="EXTRACELLULAR MATRIX GLYCOPROTEIN RELATED"/>
    <property type="match status" value="1"/>
</dbReference>
<feature type="compositionally biased region" description="Polar residues" evidence="10">
    <location>
        <begin position="4302"/>
        <end position="4612"/>
    </location>
</feature>
<dbReference type="InterPro" id="IPR001846">
    <property type="entry name" value="VWF_type-D"/>
</dbReference>
<feature type="domain" description="VWFD" evidence="14">
    <location>
        <begin position="5049"/>
        <end position="5236"/>
    </location>
</feature>
<dbReference type="PROSITE" id="PS50184">
    <property type="entry name" value="VWFC_2"/>
    <property type="match status" value="2"/>
</dbReference>
<feature type="compositionally biased region" description="Polar residues" evidence="10">
    <location>
        <begin position="3184"/>
        <end position="3207"/>
    </location>
</feature>
<dbReference type="SMART" id="SM00216">
    <property type="entry name" value="VWD"/>
    <property type="match status" value="4"/>
</dbReference>
<evidence type="ECO:0000256" key="5">
    <source>
        <dbReference type="ARBA" id="ARBA00023008"/>
    </source>
</evidence>
<evidence type="ECO:0000256" key="2">
    <source>
        <dbReference type="ARBA" id="ARBA00022525"/>
    </source>
</evidence>
<feature type="region of interest" description="Disordered" evidence="10">
    <location>
        <begin position="3132"/>
        <end position="3385"/>
    </location>
</feature>
<feature type="region of interest" description="Disordered" evidence="10">
    <location>
        <begin position="2987"/>
        <end position="3021"/>
    </location>
</feature>
<feature type="compositionally biased region" description="Low complexity" evidence="10">
    <location>
        <begin position="4852"/>
        <end position="4863"/>
    </location>
</feature>
<dbReference type="InterPro" id="IPR050780">
    <property type="entry name" value="Mucin_vWF_Thrombospondin_sf"/>
</dbReference>
<dbReference type="Pfam" id="PF25962">
    <property type="entry name" value="TIL_OTOGL_Mucin"/>
    <property type="match status" value="1"/>
</dbReference>
<evidence type="ECO:0000313" key="15">
    <source>
        <dbReference type="Proteomes" id="UP001165780"/>
    </source>
</evidence>
<feature type="compositionally biased region" description="Low complexity" evidence="10">
    <location>
        <begin position="3876"/>
        <end position="3887"/>
    </location>
</feature>
<feature type="compositionally biased region" description="Low complexity" evidence="10">
    <location>
        <begin position="4175"/>
        <end position="4226"/>
    </location>
</feature>
<dbReference type="InterPro" id="IPR014853">
    <property type="entry name" value="VWF/SSPO/ZAN-like_Cys-rich_dom"/>
</dbReference>
<keyword evidence="4" id="KW-0677">Repeat</keyword>
<feature type="region of interest" description="Disordered" evidence="10">
    <location>
        <begin position="1539"/>
        <end position="1651"/>
    </location>
</feature>
<dbReference type="PROSITE" id="PS51233">
    <property type="entry name" value="VWFD"/>
    <property type="match status" value="4"/>
</dbReference>
<feature type="compositionally biased region" description="Polar residues" evidence="10">
    <location>
        <begin position="1966"/>
        <end position="1984"/>
    </location>
</feature>
<dbReference type="GO" id="GO:0031012">
    <property type="term" value="C:extracellular matrix"/>
    <property type="evidence" value="ECO:0007669"/>
    <property type="project" value="TreeGrafter"/>
</dbReference>
<dbReference type="Gene3D" id="2.10.25.10">
    <property type="entry name" value="Laminin"/>
    <property type="match status" value="4"/>
</dbReference>
<feature type="compositionally biased region" description="Low complexity" evidence="10">
    <location>
        <begin position="3823"/>
        <end position="3861"/>
    </location>
</feature>
<feature type="region of interest" description="Disordered" evidence="10">
    <location>
        <begin position="2321"/>
        <end position="2678"/>
    </location>
</feature>
<feature type="compositionally biased region" description="Low complexity" evidence="10">
    <location>
        <begin position="2326"/>
        <end position="2368"/>
    </location>
</feature>
<dbReference type="Pfam" id="PF08742">
    <property type="entry name" value="C8"/>
    <property type="match status" value="4"/>
</dbReference>
<feature type="compositionally biased region" description="Low complexity" evidence="10">
    <location>
        <begin position="2833"/>
        <end position="2844"/>
    </location>
</feature>
<dbReference type="CDD" id="cd19941">
    <property type="entry name" value="TIL"/>
    <property type="match status" value="4"/>
</dbReference>
<feature type="region of interest" description="Disordered" evidence="10">
    <location>
        <begin position="4030"/>
        <end position="4064"/>
    </location>
</feature>
<feature type="compositionally biased region" description="Polar residues" evidence="10">
    <location>
        <begin position="2077"/>
        <end position="2106"/>
    </location>
</feature>
<dbReference type="Proteomes" id="UP001165780">
    <property type="component" value="Unplaced"/>
</dbReference>
<feature type="compositionally biased region" description="Low complexity" evidence="10">
    <location>
        <begin position="2525"/>
        <end position="2540"/>
    </location>
</feature>
<dbReference type="SMART" id="SM00832">
    <property type="entry name" value="C8"/>
    <property type="match status" value="4"/>
</dbReference>
<dbReference type="FunFam" id="2.10.25.10:FF:000153">
    <property type="entry name" value="MUC5B isoform 1"/>
    <property type="match status" value="1"/>
</dbReference>
<feature type="compositionally biased region" description="Gly residues" evidence="10">
    <location>
        <begin position="1829"/>
        <end position="1839"/>
    </location>
</feature>
<protein>
    <submittedName>
        <fullName evidence="16">LOW QUALITY PROTEIN: mucin-5B</fullName>
    </submittedName>
</protein>
<evidence type="ECO:0000256" key="10">
    <source>
        <dbReference type="SAM" id="MobiDB-lite"/>
    </source>
</evidence>
<feature type="compositionally biased region" description="Low complexity" evidence="10">
    <location>
        <begin position="2110"/>
        <end position="2123"/>
    </location>
</feature>
<dbReference type="PROSITE" id="PS01185">
    <property type="entry name" value="CTCK_1"/>
    <property type="match status" value="1"/>
</dbReference>
<feature type="compositionally biased region" description="Low complexity" evidence="10">
    <location>
        <begin position="2797"/>
        <end position="2818"/>
    </location>
</feature>
<feature type="disulfide bond" evidence="9">
    <location>
        <begin position="5655"/>
        <end position="5707"/>
    </location>
</feature>
<dbReference type="InterPro" id="IPR002919">
    <property type="entry name" value="TIL_dom"/>
</dbReference>
<feature type="compositionally biased region" description="Low complexity" evidence="10">
    <location>
        <begin position="2447"/>
        <end position="2465"/>
    </location>
</feature>
<feature type="domain" description="VWFC" evidence="13">
    <location>
        <begin position="5489"/>
        <end position="5554"/>
    </location>
</feature>
<feature type="compositionally biased region" description="Polar residues" evidence="10">
    <location>
        <begin position="4227"/>
        <end position="4250"/>
    </location>
</feature>
<dbReference type="Pfam" id="PF01826">
    <property type="entry name" value="TIL"/>
    <property type="match status" value="2"/>
</dbReference>
<feature type="compositionally biased region" description="Low complexity" evidence="10">
    <location>
        <begin position="3132"/>
        <end position="3183"/>
    </location>
</feature>
<comment type="subcellular location">
    <subcellularLocation>
        <location evidence="1">Secreted</location>
    </subcellularLocation>
</comment>
<feature type="compositionally biased region" description="Low complexity" evidence="10">
    <location>
        <begin position="4261"/>
        <end position="4301"/>
    </location>
</feature>
<feature type="signal peptide" evidence="11">
    <location>
        <begin position="1"/>
        <end position="25"/>
    </location>
</feature>
<comment type="subunit">
    <text evidence="8">Homomultimer; disulfide-linked. The N- and C-terminus mediate their assembly into higher order structures to form filaments. The CTCK domains of two polypeptides associate in the endoplasmic reticulum to generate intermolecularly disulfide-bonded dimers. These dimers progress to the Golgi apparatus, which is a more acidic environment than the endoplasmic reticulum. Under acidic conditions, the N-termini form non-covalent intermolecular interactions that juxtapose assemblies from different CTCK-linked dimers to produce long, disulfide-linked polymers that remain highly compact until secretion.</text>
</comment>
<feature type="compositionally biased region" description="Polar residues" evidence="10">
    <location>
        <begin position="3400"/>
        <end position="3562"/>
    </location>
</feature>
<feature type="compositionally biased region" description="Low complexity" evidence="10">
    <location>
        <begin position="2144"/>
        <end position="2163"/>
    </location>
</feature>
<dbReference type="SMART" id="SM00214">
    <property type="entry name" value="VWC"/>
    <property type="match status" value="6"/>
</dbReference>
<proteinExistence type="predicted"/>
<accession>A0A9W2VCI0</accession>
<dbReference type="InterPro" id="IPR036084">
    <property type="entry name" value="Ser_inhib-like_sf"/>
</dbReference>
<keyword evidence="2" id="KW-0964">Secreted</keyword>
<dbReference type="InterPro" id="IPR006207">
    <property type="entry name" value="Cys_knot_C"/>
</dbReference>
<feature type="compositionally biased region" description="Polar residues" evidence="10">
    <location>
        <begin position="2785"/>
        <end position="2796"/>
    </location>
</feature>
<dbReference type="SMART" id="SM00215">
    <property type="entry name" value="VWC_out"/>
    <property type="match status" value="4"/>
</dbReference>
<sequence>MGAPSGCLALAWALVALLLVQKTETQGSTEPAVNSQRVDVARSTTIIPPITVFPTMSSLNAAHNGRVCSTWGDFHYKTFDGDVFRFPGLCNYVLSMHCGAAYEDFNIQVRRGLAGSRPTITHIILKTQGLVLEASNGSILINGQREELPYSRAGVLVEESSVYIKVEVRLVLTFLWNREEAALLELDPKYVNQTCGLCGDFNGLRAVNEFYAHNARLTPLQFGNLQKLDGPTEQCQDPLPSPANNCTDREGICHRTLLGPAFSECNTLVDPAVYVAACTQDLCRCPDCPCATFAEYSRQCAHAGGQPQNWRGPDLCPWTCPLNTQQRECGSPCADTCSNPERSQLCEDHCVDGCFCPPGTVLDDVTHTGCLPLEQCPCTHGGHTYAPGASFTTSCSSCTCSGGLWQCQNLPCPGTCSVQGGSHISTYDERLYDVHGDCSYVLSKKCAGNGFTVLAELRKCGLTDNENCLKMVTLSMNGGDTIIQIQASGGVFMNSVHTRLPVSAANITIFRPTSFFVLVHTGLGLQLQVQLVPLMQVFLRLDPSYHGQMCGLCGNFNQNQADDFRTLSGVVEGTAAAFANTWKTQAACPNVKNSFEDPCSLSVENENYAQHWCSLLTDPAGAFSPCHSVLNPAPFYSHCMFDTCNCQKSEDCLCAALSSYVHACAAKGVLLRGWRDGVCTKYVSSCPKSQNYSYVVAGCQPTCRALSQVDVTCGVTFVPVDGCICPSGTFLDDSGACVSAEACPCYFRGSAVAPGEVVHDDSVVCSCVGGKLSCLGAAEHRSSGCAAPMVYLDCRNVSAGAPGAECLRSCHTLDVDCFSTHCVSGCVCPPGLVSDGSGGCVAEEDCPCLHNEAAYKPGETIRVDCNTCTCRSRRWECSSKACLGTCVAYGDGHFITFDGERYSFEGSCEYTLAQDYCGGNGTGTTNGTFRVVTENVPCGTTGVTCSKAIKLFLENYELILHESTHKVVQRGPGGDLPYKVRYTGVYLTVETRSGVVVSWDRKTSVFIRLQQGYKGRVCGLCGNFDDNAVNDFTTRSQSVVGNALEFGNSWKFSPSCADAPAPRDACTANPHRKSWAQKQCSVLNSATFAACHAQVDSTKYYEACVGDTCACDSGGDCECLCTAVAAYAQACRDVGVCVSWRTPDICPLFCDYYNREGQCEWHYQPCGAPCMRTCRNPSGRCLTDLPGLEGCYPKCPPSEPFFNEDRMKCVAQCGCYDEDGNYHDVGARVPTAENCQSCECTAGGLRCTHSLEACTCTYEGRTYHFEDVIYNTTDGLGACLIAICGSNGTVIRRAVECPGTPSTTPFTFTTTVTPLSTTGSVPTSSTVCVREVCYWSGWHDSSHPEPGLAGGDFETFANLRQRGHEVCPAPVAIECRAQKFPHIPLQLLGQKVECDVARGLTCLNGEQSHQLCYNYEVQVLCCDHVPCGTSPGATTQQPPVSSLSGPTFQSTEAPTIQSTGVPTFQSTGAPTIQSTLAPTFQSTAAPTVQSTEAPTVQSTGVPTFQSTGAPTFQSTAAPTFQSTAAPTVQSTGVPTVQSTAAPTVQSTRAPTVQSTGAPTVQSTGAPTVQSTGAPTVQSTGAPTVQSTGAPTVQSTGAPTVQSTGAPTVQSTAAPTVQSTEAPTVQSTRAPTVQSTGATTTTGTRTLSSSSASATTACQPRCRWTEWFDEDYPKSEEAGGDVESYDKIRRAGGAVCEQPEDIECQAEIFPGRSPAELGQRVHCDPGFGLVCRNEEQAGLFKMCYNYRVRVLCCSRDHCAGSATTAGPWPRASPRGTPWRPSTGTTPASGTTPTHAAPTVTRAAGATGTGTISPRSAETATPTTKTSPGTPGTGPTTGQGTTGCQPQCEWTDWFDVDFPTSGVEGGDMETFDNIRAAGGKLCREPKDVQCRAESYPEVSIDQIGQVISCSLQTGLVCRNADQKGQFNMCFNYNVRALCCQPSPHCPSSAAPSTSSAAAGAVTSRGPGASTTAVTRSQTSSPRNTPMVTVPTSQTGPSSPGTTQTLPPLSGTTQILPSSPRTTQTPPSSGTTWRVTVPTSQTVPSSPRTTQTLPPLSGTTQILPSSPRTTQTPPSSGTTWRVTVPTSQTGPSSPRTTQTLPPSSGTTWRVTVPTSQPGPSSPQTTQRLSVATGQTLPPSARITERVSSPSPSSSPGIPTTTSKPTSAHAPTTVPVVTSSGRTTPWSQTSRPTSRTTPLSTASRPGSTRHTLVPSSSPGCRPRCSWTDWFDEDYPIPGPDGGDFETFAVWRLAGHVFCDRPRDIECRSEKVPDVPLEDVGQVVQCNVSFGLVCRNREQPGPLPYCHNFHARLLCCEDYSHCASSAVPEPTTSSSSTGQMSSQVPGPQTTATHPSSPATTQRVTVPTTQTLPPSSGTTKTLPPSSGTTQTPPPSSGTTQMLPSSPGTNKTLPPSSGTTQTLPSSPGTTKTLPPSSGTTQTLPSSPGTTKTLPPSSGTTQTPPPSSGITQTLPSSPGTTQSLSVSSGTTQILPSSQETTQRVSVPTSQPGPSSPWTTQTLPPLSGTTQILPSSPRTTQTPPSTGTTWRVTVPTSQTVPSSPRTTQTLPPSSGTTRRVTVPTSQPGPSSPQTTQRLSVATSQTLPPSARITERVSSPSPSSSPGIPTTTSKPTSAHAPTTVSVVTSSGRTTPWSQTSRPTSRTTPLSTASRPGSTRHTLVPSSSPGCRPRCAWTDWFDEDYPIPGPDGGDFETFEVWRLAGHVFCDRPRDIECRSEKVPDVPLEEVGQVVQCNVSFGLVCRNREQPGPLPYCHNFHARLLCCEDYSHCATTTAAPSPSQETSRTSAMPTTVSPSPPSTRVSASPTWGTETSPGLPGTVPSTAGATSSTRASLPPLTTEATSSPLSTTPGPSTATSPAVGSTACEPRCAWTDWLDESYPVPGASGGDFETYANIRAAGKAICKRPLDLECRAEPLPDVPLQELGQVVQCRLDEGLVCHNRDQVGRFKMCLNYHIRVLCCDDYSHCPSTLATTTMTPRATSPGPTPTLAASTTARSPTTPSPTAPSTGHTAATFPCQPACRWTGWLDSDQPLPGRFGGDIETYYHIQDTGGQLCADPEAIECQAVLFPDVPLEQLGQVLRCDVNYGLICRNNRQRGGQTCLNYHIRVLCCEDYSHCASSAVPEPTTSSSSSSSTGQRSSQVSGPQTRATHPSSPTTTRRVTVPTTQTVPPFSGTTQALPSSRGTTQTLFTSPGTTQTPPPFSGMTQTLPSSPGTTHTLLTSPGTTQTLPSSSGTTQTLPPSPGTTQTIPSSPGSTQTLFTSPGTTQSLSVSSGTTQILPSSQRTTQRVSIPTSQPGPSSPRTTQTLPSSPGTTQTLFSSSATTQTPPPFSGTTQTLPSSPGTTHTLFTSPGTTQTLPSSSGTTQTLPSSPGTTHTLFTSPGTTHTLFTSPGTTQTLPSSSGTTQTLPSSPGTTHTLFTSPGTTQTLPPSPGTTQTIPSSPGTTQTLFTSPGTTQSLSVSSGTTQILPSSQRTTQRVSVSTSHPGPSSPRTTQTFPPPSGTTQILPSSPRTTQAPPSSGTTWRVTVPTSQPGPSSPRTTQTLPPLSGTTQILPSSPRTTQTPPSSGTTWRVTVPTSQTVPSSPRTTQTLPPSSGTTRRVTVPTSQPGPSSPQTTQRLSVATGQTLPPSARITERVSSPSPSSSPGIPTTTSKPTSAHAPTTVSVVTSSGRTTPWSRPSRPTSRTTPLSTASRPGSTRHTLVPSSSPGCRPRCSWTDWFDEDYPIPGPDGGDFETFAVWRLAGHVFCDRPRDIECRSEKVPDVPLEEVGQVVQCNVSFGLVCRNREQPGPLPYCHNFHARLLCCEDYSHCATTPATTAAPSPSTSRTSAMPTTTPTTVSRSPPSTRVSASPTWGTETSPGLPGTVPSTAGATSSTRASLPPLTTEATSSPLSTTPGPSTATSPAVGSTACEPRCAWTDWLDESYPVPGASGGDFETYANIRAAGKAICKRPLDLECRAEPLPDVPLQELGQVVQCRLDEGLVCHNRDQVGRFKMCLNYHIRVLCCDDYSHCPSTLATTTMTPRATSPGPTPTLAASTTARSPTTPSPTAPSTGHTAATFPCQPACRWTGWLDSDQPLPGRFGGDIETYYHIQDTGGQLCADPEAIECQAVLFPDVPLEQLGQVLRCDVNYGLICRNNRQRGGQTCLNYHIRVLCCEDYSHCASSAVPEPTTSSSSSSSTGQRSSQVSGPQTRATHPSSPTTTRRVTVPTTQTVPPFSGTTQALPSSRGTTQTLFTSPGTTQTPPPFSGMTQTLPSSPGTTHTLLTSPGTTQTLPSSSGTTQTLPPSPGTTQTIPSSPGSTQTLFTSPGTTQSLSVSSGTTQILPSSQRTTQRVSIPTSQPGPSSPRTTQTLPSSPGTTQTLFSSSATTQTPPPFSGTTQTLPSSPGTTHTLFTSPGTTQTLPSSSGTTQTLPSSPGTTHTLFTSPGTTHTLFTSPGTTQTLPSSSGTTQTLPPSPGTTQTIPSSPGSTQTLFTSPGTTQSLSVSSGTTQILPSSQRTTQRVSVPTSQPGPSSPRTTQTLPPSSGTTQILPSSPRTTQAPPSSGTTRRVTVPTSQTGPSSPRTTQTLPPSSGTTRRVTVPTSQPGPSSPRTTQRLSVATGQTLPPSARITERISSPSPSSSPGIPTTTSKPTSAHAPTMVPVVTSSGRTTPWSRPSRPTSRTTPLSTASRPGSTRHTLVPSSSPGCRPRCSWTDWFDEDYPIPGPDGGDFETFAVWRLAGHVFCDRPRDIECRSEKVPDVPLEDVGQVVQCNVSFGLVCRNREQPGPLPYCHNFHARLLCCEDYSDCATTPATTAAPSPSTSRTSAMPTTTPTTVSRSPPSTRVSASPTWRTETPPGLPGTVPSTARATSSTRASLPPPTTEAASSPLSTAPGPSAAASTSLPVPVWTSSTSVVTTPRPPASSSTHFTTGCFCRAYGQLFSPGDVVYNKTDGAGCHFSAICNQRCDIDRFQGTCPTSSPPASSAPLSPSPAAPPCDLLVPPRQVNESWTLPDCTVARCEGNNRMVLLERKSAASVSCVNGHRPVRVWQGSEPCDFRFECECLCSGWGNSHYNTFDGTSYSFVDNCTHVLMREIRPRHGNLSIYMHNYYCGATSATAQCPRALSARYKSTEVILTTSTGANGQEEPLILFDRKQVSPGFAKNGVSVSVTGTTTMGMDIPALNVSISFDGHVFQVRLPYTHFSHNTEGQCGTCTNSQTDDCRRPDGTTAPTCQDMAHTWLVQESSREDCGAPTPQPPVPATATSSPCPPAPLCELLLSPVFAECHGLIPPGPFFSSCVSDGCRADRQAPCESLEAYAALCRAQGVCSSWRNATGGLCNFTCPSGKVYQPCGPAQPESCDSRHQSEVGKGLAEGCFCPDGHTLFNTHTNVCVRECGCVGPDGFPKSPGERWVSNCQDCLCHEGSLSVRCTPVLCEAQDRPLQCSRAGLVTVTRPVADKPCCLETLCVCNTTTCPQSPPKCVPGEELVATQEEGDCCPTFSCRPKLCTYNGTAYGIGATFPAVTPCHTCTCLSVDTQHPTVQCKEDNCSTTCPQGFQYQKVDGQCCGECVQTACLTPDGRLVQPNETWVSSLVDNCTEYRCDAKNGLHVLTPRPLPCPDPSSCKGILRKTGCCYSCEEVDSCQVRVNRTVLRHQGCATQAPVNVTFCEGSCPGVSKFSMEAQAMQRQCTCCQETRLHEEVVTMQCPDGTAVQHTYTHVDECSCAPSCVPAPEAPEDSTPIFSI</sequence>
<dbReference type="PANTHER" id="PTHR11339:SF408">
    <property type="entry name" value="MUCIN-5B"/>
    <property type="match status" value="1"/>
</dbReference>
<feature type="region of interest" description="Disordered" evidence="10">
    <location>
        <begin position="3823"/>
        <end position="3914"/>
    </location>
</feature>
<feature type="compositionally biased region" description="Polar residues" evidence="10">
    <location>
        <begin position="1539"/>
        <end position="1633"/>
    </location>
</feature>
<dbReference type="InterPro" id="IPR025155">
    <property type="entry name" value="WxxW_domain"/>
</dbReference>
<evidence type="ECO:0000256" key="11">
    <source>
        <dbReference type="SAM" id="SignalP"/>
    </source>
</evidence>
<feature type="compositionally biased region" description="Low complexity" evidence="10">
    <location>
        <begin position="1634"/>
        <end position="1651"/>
    </location>
</feature>
<keyword evidence="6 9" id="KW-1015">Disulfide bond</keyword>
<feature type="region of interest" description="Disordered" evidence="10">
    <location>
        <begin position="1760"/>
        <end position="1841"/>
    </location>
</feature>
<evidence type="ECO:0000259" key="14">
    <source>
        <dbReference type="PROSITE" id="PS51233"/>
    </source>
</evidence>
<feature type="compositionally biased region" description="Low complexity" evidence="10">
    <location>
        <begin position="2574"/>
        <end position="2587"/>
    </location>
</feature>
<evidence type="ECO:0000256" key="8">
    <source>
        <dbReference type="ARBA" id="ARBA00063950"/>
    </source>
</evidence>
<evidence type="ECO:0000256" key="9">
    <source>
        <dbReference type="PROSITE-ProRule" id="PRU00039"/>
    </source>
</evidence>
<feature type="compositionally biased region" description="Low complexity" evidence="10">
    <location>
        <begin position="4799"/>
        <end position="4837"/>
    </location>
</feature>
<reference evidence="16" key="1">
    <citation type="submission" date="2025-08" db="UniProtKB">
        <authorList>
            <consortium name="RefSeq"/>
        </authorList>
    </citation>
    <scope>IDENTIFICATION</scope>
    <source>
        <tissue evidence="16">Whole blood</tissue>
    </source>
</reference>
<keyword evidence="3 11" id="KW-0732">Signal</keyword>
<feature type="compositionally biased region" description="Polar residues" evidence="10">
    <location>
        <begin position="2124"/>
        <end position="2134"/>
    </location>
</feature>
<keyword evidence="7" id="KW-0325">Glycoprotein</keyword>
<dbReference type="InterPro" id="IPR058753">
    <property type="entry name" value="TIL_OTOGL_Mucin"/>
</dbReference>
<feature type="compositionally biased region" description="Low complexity" evidence="10">
    <location>
        <begin position="1947"/>
        <end position="1958"/>
    </location>
</feature>
<feature type="region of interest" description="Disordered" evidence="10">
    <location>
        <begin position="4799"/>
        <end position="4890"/>
    </location>
</feature>
<feature type="compositionally biased region" description="Low complexity" evidence="10">
    <location>
        <begin position="4030"/>
        <end position="4052"/>
    </location>
</feature>
<dbReference type="PROSITE" id="PS01225">
    <property type="entry name" value="CTCK_2"/>
    <property type="match status" value="1"/>
</dbReference>
<dbReference type="SMART" id="SM00041">
    <property type="entry name" value="CT"/>
    <property type="match status" value="1"/>
</dbReference>
<feature type="disulfide bond" evidence="9">
    <location>
        <begin position="5640"/>
        <end position="5689"/>
    </location>
</feature>
<feature type="domain" description="VWFD" evidence="14">
    <location>
        <begin position="414"/>
        <end position="589"/>
    </location>
</feature>
<name>A0A9W2VCI0_PANPR</name>
<feature type="compositionally biased region" description="Low complexity" evidence="10">
    <location>
        <begin position="2377"/>
        <end position="2394"/>
    </location>
</feature>
<dbReference type="RefSeq" id="XP_053756093.1">
    <property type="nucleotide sequence ID" value="XM_053900118.1"/>
</dbReference>
<feature type="compositionally biased region" description="Low complexity" evidence="10">
    <location>
        <begin position="3563"/>
        <end position="3578"/>
    </location>
</feature>
<feature type="compositionally biased region" description="Polar residues" evidence="10">
    <location>
        <begin position="2466"/>
        <end position="2524"/>
    </location>
</feature>
<feature type="disulfide bond" evidence="9">
    <location>
        <begin position="5651"/>
        <end position="5705"/>
    </location>
</feature>
<feature type="compositionally biased region" description="Low complexity" evidence="10">
    <location>
        <begin position="2061"/>
        <end position="2076"/>
    </location>
</feature>
<organism evidence="15 16">
    <name type="scientific">Panthera pardus</name>
    <name type="common">Leopard</name>
    <name type="synonym">Felis pardus</name>
    <dbReference type="NCBI Taxonomy" id="9691"/>
    <lineage>
        <taxon>Eukaryota</taxon>
        <taxon>Metazoa</taxon>
        <taxon>Chordata</taxon>
        <taxon>Craniata</taxon>
        <taxon>Vertebrata</taxon>
        <taxon>Euteleostomi</taxon>
        <taxon>Mammalia</taxon>
        <taxon>Eutheria</taxon>
        <taxon>Laurasiatheria</taxon>
        <taxon>Carnivora</taxon>
        <taxon>Feliformia</taxon>
        <taxon>Felidae</taxon>
        <taxon>Pantherinae</taxon>
        <taxon>Panthera</taxon>
    </lineage>
</organism>
<feature type="region of interest" description="Disordered" evidence="10">
    <location>
        <begin position="4175"/>
        <end position="4694"/>
    </location>
</feature>
<feature type="compositionally biased region" description="Low complexity" evidence="10">
    <location>
        <begin position="4652"/>
        <end position="4679"/>
    </location>
</feature>
<evidence type="ECO:0000259" key="13">
    <source>
        <dbReference type="PROSITE" id="PS50184"/>
    </source>
</evidence>
<dbReference type="Pfam" id="PF00094">
    <property type="entry name" value="VWD"/>
    <property type="match status" value="4"/>
</dbReference>
<feature type="compositionally biased region" description="Low complexity" evidence="10">
    <location>
        <begin position="3612"/>
        <end position="3625"/>
    </location>
</feature>
<dbReference type="GO" id="GO:0005615">
    <property type="term" value="C:extracellular space"/>
    <property type="evidence" value="ECO:0007669"/>
    <property type="project" value="TreeGrafter"/>
</dbReference>